<proteinExistence type="inferred from homology"/>
<keyword evidence="11" id="KW-1185">Reference proteome</keyword>
<protein>
    <recommendedName>
        <fullName evidence="3">protein O-GlcNAc transferase</fullName>
        <ecNumber evidence="3">2.4.1.255</ecNumber>
    </recommendedName>
</protein>
<sequence length="847" mass="95697">MSAPEADRLPSDDIIEQQLQAGDWPAAGRMVTTRLQHNSDDAEALSYQGILYLIDKDYEAAAESFDKARRLLPEEARFHLNAGVARLSADKPKEAREPLEAAAAISPEDFAVNAQLGRLNIMDSRYPEALGHLLRATEKEPEQVEVLRLLAVCQRELGQLPLAIQTCEKALAYAPGDPWLRNCIAICMVRMGHFAEATRRVSQIIEGLPPEKDILFSLGLECQEQGSPHLGIEYLRKLYALFPNDVDACVNLGITLQTFGQAGEALFYFNKATQIADDCAEAYCRCGMVYESVRDYPRAMEAYEKALKADPKHVDTLARLASRRKEAGKVAEAKEMLREAIALNPDWEQLYLNLIAFCKETEDYEEAETLQQEAEKRWPSAQEVRHSRADLYLKRADIAGAMAEFRAILAEQPRNPDAMSGMLFCMNYDPDMSPEALADAYKDWDTRFNAHYRDRVVDFANDPDPDRKLRIGYVSGDFRGHSVGFFAEPILEHHDHQHFEIYCYANHNYIDNMTRKFIRFADNWRWIHDLTDEAVLEMIRLDQIDILIDLSNHTAFHRLYMFARRAAPIQMTWIGMPTTTGLSAIDYRITDARMDPPGMTEALHSEKLLRLVSGWCYRPNDEGRATEVGELPALRNGHLTFASFNAFGKINTRVITLWGRMLQAIPGAVLYMATGGKDDDEVLNEKVRSVFADCGFPVERLRLFGKKPMAEYLAFHNEIDIALDPFPYNGGTVTAHALWMAVPVLSLAGRKPIQRMGATMMGAVDLAAEFVANDEGGYVALAERWASDLPGLARIRAELRGHLQASPLMDAELVTRDLERQLRRVWQEWCQKQEQPEVTGTDPVEAD</sequence>
<comment type="similarity">
    <text evidence="2">Belongs to the glycosyltransferase 41 family. O-GlcNAc transferase subfamily.</text>
</comment>
<evidence type="ECO:0000256" key="3">
    <source>
        <dbReference type="ARBA" id="ARBA00011970"/>
    </source>
</evidence>
<dbReference type="InterPro" id="IPR029489">
    <property type="entry name" value="OGT/SEC/SPY_C"/>
</dbReference>
<evidence type="ECO:0000259" key="9">
    <source>
        <dbReference type="Pfam" id="PF13844"/>
    </source>
</evidence>
<evidence type="ECO:0000313" key="10">
    <source>
        <dbReference type="EMBL" id="MDK2124346.1"/>
    </source>
</evidence>
<evidence type="ECO:0000256" key="5">
    <source>
        <dbReference type="ARBA" id="ARBA00022679"/>
    </source>
</evidence>
<evidence type="ECO:0000256" key="8">
    <source>
        <dbReference type="PROSITE-ProRule" id="PRU00339"/>
    </source>
</evidence>
<gene>
    <name evidence="10" type="ORF">PZA18_09815</name>
</gene>
<dbReference type="Proteomes" id="UP001172778">
    <property type="component" value="Unassembled WGS sequence"/>
</dbReference>
<dbReference type="EMBL" id="JARRAF010000009">
    <property type="protein sequence ID" value="MDK2124346.1"/>
    <property type="molecule type" value="Genomic_DNA"/>
</dbReference>
<dbReference type="Pfam" id="PF13432">
    <property type="entry name" value="TPR_16"/>
    <property type="match status" value="3"/>
</dbReference>
<evidence type="ECO:0000256" key="6">
    <source>
        <dbReference type="ARBA" id="ARBA00022737"/>
    </source>
</evidence>
<keyword evidence="6" id="KW-0677">Repeat</keyword>
<dbReference type="EC" id="2.4.1.255" evidence="3"/>
<feature type="domain" description="O-GlcNAc transferase C-terminal" evidence="9">
    <location>
        <begin position="636"/>
        <end position="817"/>
    </location>
</feature>
<feature type="domain" description="O-GlcNAc transferase C-terminal" evidence="9">
    <location>
        <begin position="465"/>
        <end position="609"/>
    </location>
</feature>
<dbReference type="Gene3D" id="1.25.40.10">
    <property type="entry name" value="Tetratricopeptide repeat domain"/>
    <property type="match status" value="2"/>
</dbReference>
<dbReference type="Gene3D" id="3.40.50.2000">
    <property type="entry name" value="Glycogen Phosphorylase B"/>
    <property type="match status" value="1"/>
</dbReference>
<evidence type="ECO:0000256" key="7">
    <source>
        <dbReference type="ARBA" id="ARBA00022803"/>
    </source>
</evidence>
<dbReference type="SMART" id="SM00028">
    <property type="entry name" value="TPR"/>
    <property type="match status" value="10"/>
</dbReference>
<name>A0ABT7DWD2_9NEIS</name>
<comment type="caution">
    <text evidence="10">The sequence shown here is derived from an EMBL/GenBank/DDBJ whole genome shotgun (WGS) entry which is preliminary data.</text>
</comment>
<dbReference type="PROSITE" id="PS50005">
    <property type="entry name" value="TPR"/>
    <property type="match status" value="2"/>
</dbReference>
<dbReference type="Pfam" id="PF00515">
    <property type="entry name" value="TPR_1"/>
    <property type="match status" value="1"/>
</dbReference>
<organism evidence="10 11">
    <name type="scientific">Parachitinimonas caeni</name>
    <dbReference type="NCBI Taxonomy" id="3031301"/>
    <lineage>
        <taxon>Bacteria</taxon>
        <taxon>Pseudomonadati</taxon>
        <taxon>Pseudomonadota</taxon>
        <taxon>Betaproteobacteria</taxon>
        <taxon>Neisseriales</taxon>
        <taxon>Chitinibacteraceae</taxon>
        <taxon>Parachitinimonas</taxon>
    </lineage>
</organism>
<keyword evidence="7 8" id="KW-0802">TPR repeat</keyword>
<keyword evidence="5" id="KW-0808">Transferase</keyword>
<feature type="repeat" description="TPR" evidence="8">
    <location>
        <begin position="280"/>
        <end position="313"/>
    </location>
</feature>
<evidence type="ECO:0000256" key="1">
    <source>
        <dbReference type="ARBA" id="ARBA00004922"/>
    </source>
</evidence>
<dbReference type="InterPro" id="IPR019734">
    <property type="entry name" value="TPR_rpt"/>
</dbReference>
<dbReference type="InterPro" id="IPR051939">
    <property type="entry name" value="Glycosyltr_41/O-GlcNAc_trsf"/>
</dbReference>
<feature type="repeat" description="TPR" evidence="8">
    <location>
        <begin position="42"/>
        <end position="75"/>
    </location>
</feature>
<evidence type="ECO:0000256" key="4">
    <source>
        <dbReference type="ARBA" id="ARBA00022676"/>
    </source>
</evidence>
<accession>A0ABT7DWD2</accession>
<dbReference type="PROSITE" id="PS50293">
    <property type="entry name" value="TPR_REGION"/>
    <property type="match status" value="1"/>
</dbReference>
<evidence type="ECO:0000313" key="11">
    <source>
        <dbReference type="Proteomes" id="UP001172778"/>
    </source>
</evidence>
<dbReference type="Pfam" id="PF13181">
    <property type="entry name" value="TPR_8"/>
    <property type="match status" value="1"/>
</dbReference>
<reference evidence="10" key="1">
    <citation type="submission" date="2023-03" db="EMBL/GenBank/DDBJ databases">
        <title>Chitinimonas shenzhenensis gen. nov., sp. nov., a novel member of family Burkholderiaceae isolated from activated sludge collected in Shen Zhen, China.</title>
        <authorList>
            <person name="Wang X."/>
        </authorList>
    </citation>
    <scope>NUCLEOTIDE SEQUENCE</scope>
    <source>
        <strain evidence="10">DQS-5</strain>
    </source>
</reference>
<keyword evidence="4" id="KW-0328">Glycosyltransferase</keyword>
<dbReference type="PANTHER" id="PTHR44835">
    <property type="entry name" value="UDP-N-ACETYLGLUCOSAMINE--PEPTIDE N-ACETYLGLUCOSAMINYLTRANSFERASE SPINDLY-RELATED"/>
    <property type="match status" value="1"/>
</dbReference>
<dbReference type="Gene3D" id="3.40.50.11380">
    <property type="match status" value="1"/>
</dbReference>
<dbReference type="InterPro" id="IPR011990">
    <property type="entry name" value="TPR-like_helical_dom_sf"/>
</dbReference>
<comment type="pathway">
    <text evidence="1">Protein modification; protein glycosylation.</text>
</comment>
<dbReference type="PANTHER" id="PTHR44835:SF1">
    <property type="entry name" value="PROTEIN O-GLCNAC TRANSFERASE"/>
    <property type="match status" value="1"/>
</dbReference>
<evidence type="ECO:0000256" key="2">
    <source>
        <dbReference type="ARBA" id="ARBA00005386"/>
    </source>
</evidence>
<dbReference type="SUPFAM" id="SSF48452">
    <property type="entry name" value="TPR-like"/>
    <property type="match status" value="2"/>
</dbReference>
<dbReference type="RefSeq" id="WP_284100657.1">
    <property type="nucleotide sequence ID" value="NZ_JARRAF010000009.1"/>
</dbReference>
<dbReference type="Pfam" id="PF13844">
    <property type="entry name" value="Glyco_transf_41"/>
    <property type="match status" value="2"/>
</dbReference>